<protein>
    <submittedName>
        <fullName evidence="2">Uncharacterized protein</fullName>
    </submittedName>
</protein>
<evidence type="ECO:0000313" key="3">
    <source>
        <dbReference type="Proteomes" id="UP000291572"/>
    </source>
</evidence>
<dbReference type="Proteomes" id="UP000291572">
    <property type="component" value="Unassembled WGS sequence"/>
</dbReference>
<feature type="region of interest" description="Disordered" evidence="1">
    <location>
        <begin position="1"/>
        <end position="24"/>
    </location>
</feature>
<feature type="compositionally biased region" description="Basic and acidic residues" evidence="1">
    <location>
        <begin position="46"/>
        <end position="59"/>
    </location>
</feature>
<dbReference type="EMBL" id="SEOO01000051">
    <property type="protein sequence ID" value="RYM07078.1"/>
    <property type="molecule type" value="Genomic_DNA"/>
</dbReference>
<name>A0A8G1ZCS5_9SPHN</name>
<feature type="compositionally biased region" description="Low complexity" evidence="1">
    <location>
        <begin position="60"/>
        <end position="70"/>
    </location>
</feature>
<organism evidence="2 3">
    <name type="scientific">Sphingobium cupriresistens</name>
    <dbReference type="NCBI Taxonomy" id="1132417"/>
    <lineage>
        <taxon>Bacteria</taxon>
        <taxon>Pseudomonadati</taxon>
        <taxon>Pseudomonadota</taxon>
        <taxon>Alphaproteobacteria</taxon>
        <taxon>Sphingomonadales</taxon>
        <taxon>Sphingomonadaceae</taxon>
        <taxon>Sphingobium</taxon>
    </lineage>
</organism>
<reference evidence="2 3" key="1">
    <citation type="submission" date="2019-02" db="EMBL/GenBank/DDBJ databases">
        <authorList>
            <person name="Feng G."/>
        </authorList>
    </citation>
    <scope>NUCLEOTIDE SEQUENCE [LARGE SCALE GENOMIC DNA]</scope>
    <source>
        <strain evidence="2 3">CCTCC AB 2011146</strain>
    </source>
</reference>
<evidence type="ECO:0000313" key="2">
    <source>
        <dbReference type="EMBL" id="RYM07078.1"/>
    </source>
</evidence>
<comment type="caution">
    <text evidence="2">The sequence shown here is derived from an EMBL/GenBank/DDBJ whole genome shotgun (WGS) entry which is preliminary data.</text>
</comment>
<accession>A0A8G1ZCS5</accession>
<gene>
    <name evidence="2" type="ORF">EWH12_19385</name>
</gene>
<sequence length="70" mass="7027">MAAANPAAVASAQSASPAHQMHAGMADMKGAMPCHARMMGNGKTKPRGEMDCCDKKMSGEAKAPAAPAGK</sequence>
<feature type="region of interest" description="Disordered" evidence="1">
    <location>
        <begin position="37"/>
        <end position="70"/>
    </location>
</feature>
<dbReference type="RefSeq" id="WP_047867292.1">
    <property type="nucleotide sequence ID" value="NZ_SEOO01000051.1"/>
</dbReference>
<proteinExistence type="predicted"/>
<feature type="compositionally biased region" description="Low complexity" evidence="1">
    <location>
        <begin position="1"/>
        <end position="23"/>
    </location>
</feature>
<dbReference type="AlphaFoldDB" id="A0A8G1ZCS5"/>
<evidence type="ECO:0000256" key="1">
    <source>
        <dbReference type="SAM" id="MobiDB-lite"/>
    </source>
</evidence>